<proteinExistence type="predicted"/>
<protein>
    <recommendedName>
        <fullName evidence="1">HTH cro/C1-type domain-containing protein</fullName>
    </recommendedName>
</protein>
<dbReference type="SMART" id="SM00530">
    <property type="entry name" value="HTH_XRE"/>
    <property type="match status" value="1"/>
</dbReference>
<dbReference type="SUPFAM" id="SSF47413">
    <property type="entry name" value="lambda repressor-like DNA-binding domains"/>
    <property type="match status" value="1"/>
</dbReference>
<evidence type="ECO:0000313" key="3">
    <source>
        <dbReference type="Proteomes" id="UP000295550"/>
    </source>
</evidence>
<reference evidence="2 3" key="1">
    <citation type="journal article" date="2019" name="Int. J. Syst. Evol. Microbiol.">
        <title>Photorhabdus khanii subsp. guanajuatensis subsp. nov., isolated from Heterorhabditis atacamensis, and Photorhabdus luminescens subsp. mexicana subsp. nov., isolated from Heterorhabditis mexicana entomopathogenic nematodes.</title>
        <authorList>
            <person name="Machado R.A.R."/>
            <person name="Bruno P."/>
            <person name="Arce C.C.M."/>
            <person name="Liechti N."/>
            <person name="Kohler A."/>
            <person name="Bernal J."/>
            <person name="Bruggmann R."/>
            <person name="Turlings T.C.J."/>
        </authorList>
    </citation>
    <scope>NUCLEOTIDE SEQUENCE [LARGE SCALE GENOMIC DNA]</scope>
    <source>
        <strain evidence="2 3">MEX47-22</strain>
    </source>
</reference>
<dbReference type="CDD" id="cd00093">
    <property type="entry name" value="HTH_XRE"/>
    <property type="match status" value="1"/>
</dbReference>
<dbReference type="Proteomes" id="UP000295550">
    <property type="component" value="Unassembled WGS sequence"/>
</dbReference>
<accession>A0A4R4J6F4</accession>
<dbReference type="AlphaFoldDB" id="A0A4R4J6F4"/>
<evidence type="ECO:0000313" key="2">
    <source>
        <dbReference type="EMBL" id="TDB49210.1"/>
    </source>
</evidence>
<name>A0A4R4J6F4_PHOLU</name>
<dbReference type="GO" id="GO:0003677">
    <property type="term" value="F:DNA binding"/>
    <property type="evidence" value="ECO:0007669"/>
    <property type="project" value="InterPro"/>
</dbReference>
<dbReference type="InterPro" id="IPR001387">
    <property type="entry name" value="Cro/C1-type_HTH"/>
</dbReference>
<dbReference type="Pfam" id="PF01381">
    <property type="entry name" value="HTH_3"/>
    <property type="match status" value="1"/>
</dbReference>
<dbReference type="PROSITE" id="PS50943">
    <property type="entry name" value="HTH_CROC1"/>
    <property type="match status" value="1"/>
</dbReference>
<gene>
    <name evidence="2" type="ORF">C5468_14250</name>
</gene>
<evidence type="ECO:0000259" key="1">
    <source>
        <dbReference type="PROSITE" id="PS50943"/>
    </source>
</evidence>
<comment type="caution">
    <text evidence="2">The sequence shown here is derived from an EMBL/GenBank/DDBJ whole genome shotgun (WGS) entry which is preliminary data.</text>
</comment>
<feature type="domain" description="HTH cro/C1-type" evidence="1">
    <location>
        <begin position="44"/>
        <end position="84"/>
    </location>
</feature>
<sequence length="214" mass="24306">MVSSYKEKTDDKENKLNRIIPDERIIRFGERLREAMKGESNNSFAKRCGMSERVIRNYLDGSTYPSIDRLAVLAKASNTSLEWLATGQDISVKNAESVLCAKHDEQLSPSQKQQQAWSEILERMTPEERESVIDRVFRQGISTLLAPPQTSIQQSESQFPWPEELPAKLGVSNHSLAFAQLYESLTDEQRQRFLESISDKECLPANHKMSSKAG</sequence>
<dbReference type="Gene3D" id="1.10.260.40">
    <property type="entry name" value="lambda repressor-like DNA-binding domains"/>
    <property type="match status" value="1"/>
</dbReference>
<organism evidence="2 3">
    <name type="scientific">Photorhabdus luminescens subsp. mexicana</name>
    <dbReference type="NCBI Taxonomy" id="2100167"/>
    <lineage>
        <taxon>Bacteria</taxon>
        <taxon>Pseudomonadati</taxon>
        <taxon>Pseudomonadota</taxon>
        <taxon>Gammaproteobacteria</taxon>
        <taxon>Enterobacterales</taxon>
        <taxon>Morganellaceae</taxon>
        <taxon>Photorhabdus</taxon>
    </lineage>
</organism>
<dbReference type="InterPro" id="IPR010982">
    <property type="entry name" value="Lambda_DNA-bd_dom_sf"/>
</dbReference>
<dbReference type="EMBL" id="PUJX01000013">
    <property type="protein sequence ID" value="TDB49210.1"/>
    <property type="molecule type" value="Genomic_DNA"/>
</dbReference>
<dbReference type="RefSeq" id="WP_132346217.1">
    <property type="nucleotide sequence ID" value="NZ_CAWOLF010000013.1"/>
</dbReference>